<accession>A0A494XLB3</accession>
<evidence type="ECO:0000313" key="10">
    <source>
        <dbReference type="Proteomes" id="UP000280434"/>
    </source>
</evidence>
<dbReference type="EMBL" id="RBZV01000003">
    <property type="protein sequence ID" value="RKP49446.1"/>
    <property type="molecule type" value="Genomic_DNA"/>
</dbReference>
<keyword evidence="3 6" id="KW-0378">Hydrolase</keyword>
<protein>
    <submittedName>
        <fullName evidence="9">M48 family peptidase</fullName>
    </submittedName>
</protein>
<proteinExistence type="inferred from homology"/>
<keyword evidence="1 6" id="KW-0645">Protease</keyword>
<evidence type="ECO:0000256" key="1">
    <source>
        <dbReference type="ARBA" id="ARBA00022670"/>
    </source>
</evidence>
<dbReference type="PANTHER" id="PTHR22726">
    <property type="entry name" value="METALLOENDOPEPTIDASE OMA1"/>
    <property type="match status" value="1"/>
</dbReference>
<reference evidence="9 10" key="1">
    <citation type="submission" date="2018-10" db="EMBL/GenBank/DDBJ databases">
        <title>Paraburkholderia sp. 7MK8-2, isolated from soil.</title>
        <authorList>
            <person name="Gao Z.-H."/>
            <person name="Qiu L.-H."/>
        </authorList>
    </citation>
    <scope>NUCLEOTIDE SEQUENCE [LARGE SCALE GENOMIC DNA]</scope>
    <source>
        <strain evidence="9 10">7MK8-2</strain>
    </source>
</reference>
<dbReference type="InterPro" id="IPR051156">
    <property type="entry name" value="Mito/Outer_Membr_Metalloprot"/>
</dbReference>
<keyword evidence="2" id="KW-0479">Metal-binding</keyword>
<dbReference type="PANTHER" id="PTHR22726:SF1">
    <property type="entry name" value="METALLOENDOPEPTIDASE OMA1, MITOCHONDRIAL"/>
    <property type="match status" value="1"/>
</dbReference>
<evidence type="ECO:0000256" key="4">
    <source>
        <dbReference type="ARBA" id="ARBA00022833"/>
    </source>
</evidence>
<evidence type="ECO:0000256" key="7">
    <source>
        <dbReference type="SAM" id="SignalP"/>
    </source>
</evidence>
<evidence type="ECO:0000256" key="2">
    <source>
        <dbReference type="ARBA" id="ARBA00022723"/>
    </source>
</evidence>
<dbReference type="GO" id="GO:0016020">
    <property type="term" value="C:membrane"/>
    <property type="evidence" value="ECO:0007669"/>
    <property type="project" value="TreeGrafter"/>
</dbReference>
<evidence type="ECO:0000256" key="3">
    <source>
        <dbReference type="ARBA" id="ARBA00022801"/>
    </source>
</evidence>
<sequence length="333" mass="35615">MEGSGLSAIACALNRRSSHWAIAFMLAAASAVSLAPPRAGAGEMPASAVAAGAAASAPPYEASEQIRFGNGTRFRNSMPSPLVEARSLADYGQLLEHAQQSGQLLPPSDPRVQRIRELVTRIAPFADKWNDRVKTWKWEVNVVRSRDTRLYVLPGGKVVVYGGLLDRARLKPDELGMLFGHEIAHALREQARERLVAQQSAPLGGQAMSQLFGVGELGTAATAGGDTSVFGVHVQYDATDETEADVIGSDIAARAGFDPRAAVTLWDKLAAASRGEKAGSFVALHPYSAARRRDLVKRLPDMLALFAKAKGVAVEQLPSYAGIKVPTRRTNHN</sequence>
<feature type="chain" id="PRO_5019720419" evidence="7">
    <location>
        <begin position="42"/>
        <end position="333"/>
    </location>
</feature>
<evidence type="ECO:0000256" key="6">
    <source>
        <dbReference type="RuleBase" id="RU003983"/>
    </source>
</evidence>
<feature type="signal peptide" evidence="7">
    <location>
        <begin position="1"/>
        <end position="41"/>
    </location>
</feature>
<dbReference type="InterPro" id="IPR001915">
    <property type="entry name" value="Peptidase_M48"/>
</dbReference>
<comment type="caution">
    <text evidence="9">The sequence shown here is derived from an EMBL/GenBank/DDBJ whole genome shotgun (WGS) entry which is preliminary data.</text>
</comment>
<dbReference type="CDD" id="cd07331">
    <property type="entry name" value="M48C_Oma1_like"/>
    <property type="match status" value="1"/>
</dbReference>
<dbReference type="Proteomes" id="UP000280434">
    <property type="component" value="Unassembled WGS sequence"/>
</dbReference>
<comment type="cofactor">
    <cofactor evidence="6">
        <name>Zn(2+)</name>
        <dbReference type="ChEBI" id="CHEBI:29105"/>
    </cofactor>
    <text evidence="6">Binds 1 zinc ion per subunit.</text>
</comment>
<dbReference type="Pfam" id="PF01435">
    <property type="entry name" value="Peptidase_M48"/>
    <property type="match status" value="1"/>
</dbReference>
<evidence type="ECO:0000256" key="5">
    <source>
        <dbReference type="ARBA" id="ARBA00023049"/>
    </source>
</evidence>
<dbReference type="GO" id="GO:0051603">
    <property type="term" value="P:proteolysis involved in protein catabolic process"/>
    <property type="evidence" value="ECO:0007669"/>
    <property type="project" value="TreeGrafter"/>
</dbReference>
<name>A0A494XLB3_9BURK</name>
<keyword evidence="4 6" id="KW-0862">Zinc</keyword>
<keyword evidence="5 6" id="KW-0482">Metalloprotease</keyword>
<dbReference type="Gene3D" id="3.30.2010.10">
    <property type="entry name" value="Metalloproteases ('zincins'), catalytic domain"/>
    <property type="match status" value="1"/>
</dbReference>
<dbReference type="OrthoDB" id="9810445at2"/>
<keyword evidence="7" id="KW-0732">Signal</keyword>
<gene>
    <name evidence="9" type="ORF">D7S89_11850</name>
</gene>
<comment type="similarity">
    <text evidence="6">Belongs to the peptidase M48 family.</text>
</comment>
<feature type="domain" description="Peptidase M48" evidence="8">
    <location>
        <begin position="114"/>
        <end position="297"/>
    </location>
</feature>
<evidence type="ECO:0000259" key="8">
    <source>
        <dbReference type="Pfam" id="PF01435"/>
    </source>
</evidence>
<keyword evidence="10" id="KW-1185">Reference proteome</keyword>
<dbReference type="GO" id="GO:0046872">
    <property type="term" value="F:metal ion binding"/>
    <property type="evidence" value="ECO:0007669"/>
    <property type="project" value="UniProtKB-KW"/>
</dbReference>
<dbReference type="AlphaFoldDB" id="A0A494XLB3"/>
<organism evidence="9 10">
    <name type="scientific">Trinickia fusca</name>
    <dbReference type="NCBI Taxonomy" id="2419777"/>
    <lineage>
        <taxon>Bacteria</taxon>
        <taxon>Pseudomonadati</taxon>
        <taxon>Pseudomonadota</taxon>
        <taxon>Betaproteobacteria</taxon>
        <taxon>Burkholderiales</taxon>
        <taxon>Burkholderiaceae</taxon>
        <taxon>Trinickia</taxon>
    </lineage>
</organism>
<evidence type="ECO:0000313" key="9">
    <source>
        <dbReference type="EMBL" id="RKP49446.1"/>
    </source>
</evidence>
<dbReference type="GO" id="GO:0004222">
    <property type="term" value="F:metalloendopeptidase activity"/>
    <property type="evidence" value="ECO:0007669"/>
    <property type="project" value="InterPro"/>
</dbReference>